<accession>A0A399IR29</accession>
<dbReference type="EMBL" id="QXDJ01000002">
    <property type="protein sequence ID" value="RII35461.1"/>
    <property type="molecule type" value="Genomic_DNA"/>
</dbReference>
<comment type="caution">
    <text evidence="1">The sequence shown here is derived from an EMBL/GenBank/DDBJ whole genome shotgun (WGS) entry which is preliminary data.</text>
</comment>
<dbReference type="AlphaFoldDB" id="A0A399IR29"/>
<dbReference type="Proteomes" id="UP000265930">
    <property type="component" value="Unassembled WGS sequence"/>
</dbReference>
<sequence length="273" mass="31892">MKINICNHDCTELWDGVLYKRLSNYPNINDWEMKNVIDFINYEKLNGRKTEIISDSDNIIEKINKALIEPEKYSNPNKPQKITECTACRYRKGCMTQFVCHTAPLENAIKIFECGKLLSAVNSRKLPAEILAKEPRNAANDPEDFFRYVMFTWGNCQAGDRLVMERKMNRPPTDEDMGINLTPGIRFYFEYEKLVKHPNAINDGFLPIKVKDEVVVSDYVNAIIIPEEYQKIVQDIIPYELADRTYYINNNCKDVWDWSEKVYSFIEKINTVS</sequence>
<proteinExistence type="predicted"/>
<gene>
    <name evidence="1" type="ORF">D2A34_09725</name>
</gene>
<evidence type="ECO:0000313" key="1">
    <source>
        <dbReference type="EMBL" id="RII35461.1"/>
    </source>
</evidence>
<reference evidence="1 2" key="1">
    <citation type="submission" date="2018-08" db="EMBL/GenBank/DDBJ databases">
        <title>Genome of Clostridium chromiireducens C1, DSM12136.</title>
        <authorList>
            <person name="Xing M."/>
            <person name="Wei Y."/>
            <person name="Ang E.L."/>
            <person name="Zhao H."/>
            <person name="Zhang Y."/>
        </authorList>
    </citation>
    <scope>NUCLEOTIDE SEQUENCE [LARGE SCALE GENOMIC DNA]</scope>
    <source>
        <strain evidence="1 2">C1</strain>
    </source>
</reference>
<protein>
    <submittedName>
        <fullName evidence="1">Uncharacterized protein</fullName>
    </submittedName>
</protein>
<name>A0A399IR29_9CLOT</name>
<evidence type="ECO:0000313" key="2">
    <source>
        <dbReference type="Proteomes" id="UP000265930"/>
    </source>
</evidence>
<organism evidence="1 2">
    <name type="scientific">Clostridium chromiireducens</name>
    <dbReference type="NCBI Taxonomy" id="225345"/>
    <lineage>
        <taxon>Bacteria</taxon>
        <taxon>Bacillati</taxon>
        <taxon>Bacillota</taxon>
        <taxon>Clostridia</taxon>
        <taxon>Eubacteriales</taxon>
        <taxon>Clostridiaceae</taxon>
        <taxon>Clostridium</taxon>
    </lineage>
</organism>
<dbReference type="RefSeq" id="WP_119366482.1">
    <property type="nucleotide sequence ID" value="NZ_QXDJ01000002.1"/>
</dbReference>